<accession>A0A8S9GDB3</accession>
<dbReference type="Proteomes" id="UP000712281">
    <property type="component" value="Unassembled WGS sequence"/>
</dbReference>
<name>A0A8S9GDB3_BRACR</name>
<organism evidence="1 2">
    <name type="scientific">Brassica cretica</name>
    <name type="common">Mustard</name>
    <dbReference type="NCBI Taxonomy" id="69181"/>
    <lineage>
        <taxon>Eukaryota</taxon>
        <taxon>Viridiplantae</taxon>
        <taxon>Streptophyta</taxon>
        <taxon>Embryophyta</taxon>
        <taxon>Tracheophyta</taxon>
        <taxon>Spermatophyta</taxon>
        <taxon>Magnoliopsida</taxon>
        <taxon>eudicotyledons</taxon>
        <taxon>Gunneridae</taxon>
        <taxon>Pentapetalae</taxon>
        <taxon>rosids</taxon>
        <taxon>malvids</taxon>
        <taxon>Brassicales</taxon>
        <taxon>Brassicaceae</taxon>
        <taxon>Brassiceae</taxon>
        <taxon>Brassica</taxon>
    </lineage>
</organism>
<evidence type="ECO:0000313" key="1">
    <source>
        <dbReference type="EMBL" id="KAF2542296.1"/>
    </source>
</evidence>
<comment type="caution">
    <text evidence="1">The sequence shown here is derived from an EMBL/GenBank/DDBJ whole genome shotgun (WGS) entry which is preliminary data.</text>
</comment>
<sequence>MRVGLECEWIEVGDASCFYRIASGSDANGSCCCRIASCPLCRMELSSSRIKNA</sequence>
<reference evidence="1" key="1">
    <citation type="submission" date="2019-12" db="EMBL/GenBank/DDBJ databases">
        <title>Genome sequencing and annotation of Brassica cretica.</title>
        <authorList>
            <person name="Studholme D.J."/>
            <person name="Sarris P.F."/>
        </authorList>
    </citation>
    <scope>NUCLEOTIDE SEQUENCE</scope>
    <source>
        <strain evidence="1">PFS-001/15</strain>
        <tissue evidence="1">Leaf</tissue>
    </source>
</reference>
<protein>
    <submittedName>
        <fullName evidence="1">Uncharacterized protein</fullName>
    </submittedName>
</protein>
<proteinExistence type="predicted"/>
<dbReference type="AlphaFoldDB" id="A0A8S9GDB3"/>
<dbReference type="EMBL" id="QGKW02002005">
    <property type="protein sequence ID" value="KAF2542296.1"/>
    <property type="molecule type" value="Genomic_DNA"/>
</dbReference>
<gene>
    <name evidence="1" type="ORF">F2Q68_00029930</name>
</gene>
<evidence type="ECO:0000313" key="2">
    <source>
        <dbReference type="Proteomes" id="UP000712281"/>
    </source>
</evidence>